<keyword evidence="2" id="KW-1185">Reference proteome</keyword>
<accession>A0ABR1EJ55</accession>
<evidence type="ECO:0000313" key="2">
    <source>
        <dbReference type="Proteomes" id="UP001303046"/>
    </source>
</evidence>
<dbReference type="Proteomes" id="UP001303046">
    <property type="component" value="Unassembled WGS sequence"/>
</dbReference>
<reference evidence="1 2" key="1">
    <citation type="submission" date="2023-08" db="EMBL/GenBank/DDBJ databases">
        <title>A Necator americanus chromosomal reference genome.</title>
        <authorList>
            <person name="Ilik V."/>
            <person name="Petrzelkova K.J."/>
            <person name="Pardy F."/>
            <person name="Fuh T."/>
            <person name="Niatou-Singa F.S."/>
            <person name="Gouil Q."/>
            <person name="Baker L."/>
            <person name="Ritchie M.E."/>
            <person name="Jex A.R."/>
            <person name="Gazzola D."/>
            <person name="Li H."/>
            <person name="Toshio Fujiwara R."/>
            <person name="Zhan B."/>
            <person name="Aroian R.V."/>
            <person name="Pafco B."/>
            <person name="Schwarz E.M."/>
        </authorList>
    </citation>
    <scope>NUCLEOTIDE SEQUENCE [LARGE SCALE GENOMIC DNA]</scope>
    <source>
        <strain evidence="1 2">Aroian</strain>
        <tissue evidence="1">Whole animal</tissue>
    </source>
</reference>
<proteinExistence type="predicted"/>
<name>A0ABR1EJ55_NECAM</name>
<organism evidence="1 2">
    <name type="scientific">Necator americanus</name>
    <name type="common">Human hookworm</name>
    <dbReference type="NCBI Taxonomy" id="51031"/>
    <lineage>
        <taxon>Eukaryota</taxon>
        <taxon>Metazoa</taxon>
        <taxon>Ecdysozoa</taxon>
        <taxon>Nematoda</taxon>
        <taxon>Chromadorea</taxon>
        <taxon>Rhabditida</taxon>
        <taxon>Rhabditina</taxon>
        <taxon>Rhabditomorpha</taxon>
        <taxon>Strongyloidea</taxon>
        <taxon>Ancylostomatidae</taxon>
        <taxon>Bunostominae</taxon>
        <taxon>Necator</taxon>
    </lineage>
</organism>
<gene>
    <name evidence="1" type="primary">Necator_chrX.g23592</name>
    <name evidence="1" type="ORF">RB195_023428</name>
</gene>
<sequence length="117" mass="13724">MLVKSNNLLDTFTELRGSKPQLFARKEAMLYHCRLEKVHYDASNLMERIRGAAKMLSMAYDLYGLLVLADETLSGERDEFYEDCEEGVIISLNFTADFVRKEIEFIDDFWRKVGRRD</sequence>
<protein>
    <submittedName>
        <fullName evidence="1">Uncharacterized protein</fullName>
    </submittedName>
</protein>
<dbReference type="EMBL" id="JAVFWL010000006">
    <property type="protein sequence ID" value="KAK6762710.1"/>
    <property type="molecule type" value="Genomic_DNA"/>
</dbReference>
<comment type="caution">
    <text evidence="1">The sequence shown here is derived from an EMBL/GenBank/DDBJ whole genome shotgun (WGS) entry which is preliminary data.</text>
</comment>
<evidence type="ECO:0000313" key="1">
    <source>
        <dbReference type="EMBL" id="KAK6762710.1"/>
    </source>
</evidence>